<dbReference type="AlphaFoldDB" id="A0A8J6NLE8"/>
<comment type="subcellular location">
    <subcellularLocation>
        <location evidence="1">Cell inner membrane</location>
        <topology evidence="1">Multi-pass membrane protein</topology>
    </subcellularLocation>
</comment>
<keyword evidence="5 8" id="KW-0812">Transmembrane</keyword>
<evidence type="ECO:0000256" key="8">
    <source>
        <dbReference type="SAM" id="Phobius"/>
    </source>
</evidence>
<evidence type="ECO:0000313" key="10">
    <source>
        <dbReference type="EMBL" id="MBC8361967.1"/>
    </source>
</evidence>
<feature type="domain" description="Type II secretion system protein GspF" evidence="9">
    <location>
        <begin position="68"/>
        <end position="191"/>
    </location>
</feature>
<sequence length="402" mass="43977">MPVFVWKGKDKNKKTKKGEIEAPSEDAVRAELTRRKITGFKIKPKPKDIFANVAFMQKKVVQADIILFCRQFSTMIDAGLPIIQCLDILHTQQENPTFKKMLKEIKSSVEGGQTFAEALRKYPKQFDDLFVNMIAAGEAGGILDGILRRLSAYMEKAAKLKAQIKGAMTYPIVTLVIAAVVVAVIMVFVIPVFEEMFAGMGSALPKPTQIVVNMSRFIKGNIHYIIGAIVVLIFVIKKIYSTEKGRIIIDDLLLKTPVFGTLIRKAAVAKFTRTMGTMLTSGVAILDALEIVAKTAGNKTVEKAVFETRSAIAEGRTMSDPLLESGVFPSMVCQMIAVGESTGALDAMLGKIADFYDEEVDQAVENMTALIEPFMLVFLGTVIGGLVVSMYLPIFKMASALG</sequence>
<dbReference type="EMBL" id="JACNJH010000161">
    <property type="protein sequence ID" value="MBC8361967.1"/>
    <property type="molecule type" value="Genomic_DNA"/>
</dbReference>
<evidence type="ECO:0000256" key="7">
    <source>
        <dbReference type="ARBA" id="ARBA00023136"/>
    </source>
</evidence>
<dbReference type="InterPro" id="IPR018076">
    <property type="entry name" value="T2SS_GspF_dom"/>
</dbReference>
<comment type="caution">
    <text evidence="10">The sequence shown here is derived from an EMBL/GenBank/DDBJ whole genome shotgun (WGS) entry which is preliminary data.</text>
</comment>
<reference evidence="10 11" key="1">
    <citation type="submission" date="2020-08" db="EMBL/GenBank/DDBJ databases">
        <title>Bridging the membrane lipid divide: bacteria of the FCB group superphylum have the potential to synthesize archaeal ether lipids.</title>
        <authorList>
            <person name="Villanueva L."/>
            <person name="Von Meijenfeldt F.A.B."/>
            <person name="Westbye A.B."/>
            <person name="Yadav S."/>
            <person name="Hopmans E.C."/>
            <person name="Dutilh B.E."/>
            <person name="Sinninghe Damste J.S."/>
        </authorList>
    </citation>
    <scope>NUCLEOTIDE SEQUENCE [LARGE SCALE GENOMIC DNA]</scope>
    <source>
        <strain evidence="10">NIOZ-UU30</strain>
    </source>
</reference>
<dbReference type="PRINTS" id="PR00812">
    <property type="entry name" value="BCTERIALGSPF"/>
</dbReference>
<evidence type="ECO:0000259" key="9">
    <source>
        <dbReference type="Pfam" id="PF00482"/>
    </source>
</evidence>
<evidence type="ECO:0000256" key="2">
    <source>
        <dbReference type="ARBA" id="ARBA00005745"/>
    </source>
</evidence>
<feature type="transmembrane region" description="Helical" evidence="8">
    <location>
        <begin position="129"/>
        <end position="147"/>
    </location>
</feature>
<dbReference type="InterPro" id="IPR042094">
    <property type="entry name" value="T2SS_GspF_sf"/>
</dbReference>
<accession>A0A8J6NLE8</accession>
<dbReference type="Gene3D" id="1.20.81.30">
    <property type="entry name" value="Type II secretion system (T2SS), domain F"/>
    <property type="match status" value="2"/>
</dbReference>
<proteinExistence type="inferred from homology"/>
<dbReference type="PANTHER" id="PTHR30012">
    <property type="entry name" value="GENERAL SECRETION PATHWAY PROTEIN"/>
    <property type="match status" value="1"/>
</dbReference>
<comment type="similarity">
    <text evidence="2">Belongs to the GSP F family.</text>
</comment>
<evidence type="ECO:0000256" key="6">
    <source>
        <dbReference type="ARBA" id="ARBA00022989"/>
    </source>
</evidence>
<dbReference type="PANTHER" id="PTHR30012:SF7">
    <property type="entry name" value="PROTEIN TRANSPORT PROTEIN HOFC HOMOLOG"/>
    <property type="match status" value="1"/>
</dbReference>
<dbReference type="Proteomes" id="UP000603434">
    <property type="component" value="Unassembled WGS sequence"/>
</dbReference>
<evidence type="ECO:0000256" key="1">
    <source>
        <dbReference type="ARBA" id="ARBA00004429"/>
    </source>
</evidence>
<evidence type="ECO:0000313" key="11">
    <source>
        <dbReference type="Proteomes" id="UP000603434"/>
    </source>
</evidence>
<feature type="transmembrane region" description="Helical" evidence="8">
    <location>
        <begin position="168"/>
        <end position="193"/>
    </location>
</feature>
<organism evidence="10 11">
    <name type="scientific">Candidatus Desulfatibia profunda</name>
    <dbReference type="NCBI Taxonomy" id="2841695"/>
    <lineage>
        <taxon>Bacteria</taxon>
        <taxon>Pseudomonadati</taxon>
        <taxon>Thermodesulfobacteriota</taxon>
        <taxon>Desulfobacteria</taxon>
        <taxon>Desulfobacterales</taxon>
        <taxon>Desulfobacterales incertae sedis</taxon>
        <taxon>Candidatus Desulfatibia</taxon>
    </lineage>
</organism>
<evidence type="ECO:0000256" key="3">
    <source>
        <dbReference type="ARBA" id="ARBA00022475"/>
    </source>
</evidence>
<feature type="transmembrane region" description="Helical" evidence="8">
    <location>
        <begin position="222"/>
        <end position="240"/>
    </location>
</feature>
<protein>
    <submittedName>
        <fullName evidence="10">Type II secretion system F family protein</fullName>
    </submittedName>
</protein>
<dbReference type="FunFam" id="1.20.81.30:FF:000001">
    <property type="entry name" value="Type II secretion system protein F"/>
    <property type="match status" value="2"/>
</dbReference>
<name>A0A8J6NLE8_9BACT</name>
<dbReference type="GO" id="GO:0015628">
    <property type="term" value="P:protein secretion by the type II secretion system"/>
    <property type="evidence" value="ECO:0007669"/>
    <property type="project" value="TreeGrafter"/>
</dbReference>
<keyword evidence="7 8" id="KW-0472">Membrane</keyword>
<gene>
    <name evidence="10" type="ORF">H8E23_11265</name>
</gene>
<keyword evidence="3" id="KW-1003">Cell membrane</keyword>
<dbReference type="Pfam" id="PF00482">
    <property type="entry name" value="T2SSF"/>
    <property type="match status" value="2"/>
</dbReference>
<feature type="transmembrane region" description="Helical" evidence="8">
    <location>
        <begin position="374"/>
        <end position="394"/>
    </location>
</feature>
<dbReference type="InterPro" id="IPR003004">
    <property type="entry name" value="GspF/PilC"/>
</dbReference>
<keyword evidence="4" id="KW-0997">Cell inner membrane</keyword>
<keyword evidence="6 8" id="KW-1133">Transmembrane helix</keyword>
<evidence type="ECO:0000256" key="5">
    <source>
        <dbReference type="ARBA" id="ARBA00022692"/>
    </source>
</evidence>
<evidence type="ECO:0000256" key="4">
    <source>
        <dbReference type="ARBA" id="ARBA00022519"/>
    </source>
</evidence>
<feature type="domain" description="Type II secretion system protein GspF" evidence="9">
    <location>
        <begin position="271"/>
        <end position="393"/>
    </location>
</feature>
<dbReference type="GO" id="GO:0005886">
    <property type="term" value="C:plasma membrane"/>
    <property type="evidence" value="ECO:0007669"/>
    <property type="project" value="UniProtKB-SubCell"/>
</dbReference>